<comment type="cofactor">
    <cofactor evidence="6">
        <name>Zn(2+)</name>
        <dbReference type="ChEBI" id="CHEBI:29105"/>
    </cofactor>
    <text evidence="6">Binds 1 zinc ion per subunit.</text>
</comment>
<dbReference type="GO" id="GO:0046872">
    <property type="term" value="F:metal ion binding"/>
    <property type="evidence" value="ECO:0007669"/>
    <property type="project" value="UniProtKB-KW"/>
</dbReference>
<keyword evidence="3 6" id="KW-0378">Hydrolase</keyword>
<feature type="domain" description="Peptidase M48" evidence="7">
    <location>
        <begin position="25"/>
        <end position="206"/>
    </location>
</feature>
<name>A0A917JKB2_9GAMM</name>
<evidence type="ECO:0000256" key="5">
    <source>
        <dbReference type="ARBA" id="ARBA00023049"/>
    </source>
</evidence>
<sequence>MQQMGGQSFAEMKKQQTVSQNSKTNAYVSCVANRITNALPEKKSWEVVVFESNQVNAFALPGGHIGVYTGLLQVAENEDQLAAVIGHEVAHVLARHGNEKVSRAQISGLGIQLADAALGASGVSNKDLYMQALGLGVNLGYVLPYGRDQETEADEVGIELMAKAGFDPSMSIELWRNMSKAGGDQGPEILSTHPSHSSRISNLDKLQAKVMPLYLQARKAGMKSCQLEKK</sequence>
<evidence type="ECO:0000256" key="1">
    <source>
        <dbReference type="ARBA" id="ARBA00022670"/>
    </source>
</evidence>
<comment type="similarity">
    <text evidence="6">Belongs to the peptidase M48 family.</text>
</comment>
<reference evidence="8" key="2">
    <citation type="submission" date="2020-09" db="EMBL/GenBank/DDBJ databases">
        <authorList>
            <person name="Sun Q."/>
            <person name="Ohkuma M."/>
        </authorList>
    </citation>
    <scope>NUCLEOTIDE SEQUENCE</scope>
    <source>
        <strain evidence="8">JCM 30804</strain>
    </source>
</reference>
<dbReference type="Pfam" id="PF01435">
    <property type="entry name" value="Peptidase_M48"/>
    <property type="match status" value="1"/>
</dbReference>
<dbReference type="Gene3D" id="3.30.2010.10">
    <property type="entry name" value="Metalloproteases ('zincins'), catalytic domain"/>
    <property type="match status" value="1"/>
</dbReference>
<dbReference type="PANTHER" id="PTHR22726:SF24">
    <property type="entry name" value="M48 FAMILY METALLOPEPTIDASE"/>
    <property type="match status" value="1"/>
</dbReference>
<evidence type="ECO:0000256" key="6">
    <source>
        <dbReference type="RuleBase" id="RU003983"/>
    </source>
</evidence>
<evidence type="ECO:0000313" key="9">
    <source>
        <dbReference type="Proteomes" id="UP000613743"/>
    </source>
</evidence>
<dbReference type="CDD" id="cd07331">
    <property type="entry name" value="M48C_Oma1_like"/>
    <property type="match status" value="1"/>
</dbReference>
<dbReference type="PANTHER" id="PTHR22726">
    <property type="entry name" value="METALLOENDOPEPTIDASE OMA1"/>
    <property type="match status" value="1"/>
</dbReference>
<keyword evidence="5 6" id="KW-0482">Metalloprotease</keyword>
<keyword evidence="1 6" id="KW-0645">Protease</keyword>
<dbReference type="Proteomes" id="UP000613743">
    <property type="component" value="Unassembled WGS sequence"/>
</dbReference>
<organism evidence="8 9">
    <name type="scientific">Shewanella gelidii</name>
    <dbReference type="NCBI Taxonomy" id="1642821"/>
    <lineage>
        <taxon>Bacteria</taxon>
        <taxon>Pseudomonadati</taxon>
        <taxon>Pseudomonadota</taxon>
        <taxon>Gammaproteobacteria</taxon>
        <taxon>Alteromonadales</taxon>
        <taxon>Shewanellaceae</taxon>
        <taxon>Shewanella</taxon>
    </lineage>
</organism>
<dbReference type="InterPro" id="IPR051156">
    <property type="entry name" value="Mito/Outer_Membr_Metalloprot"/>
</dbReference>
<comment type="caution">
    <text evidence="8">The sequence shown here is derived from an EMBL/GenBank/DDBJ whole genome shotgun (WGS) entry which is preliminary data.</text>
</comment>
<keyword evidence="2" id="KW-0479">Metal-binding</keyword>
<dbReference type="GO" id="GO:0016020">
    <property type="term" value="C:membrane"/>
    <property type="evidence" value="ECO:0007669"/>
    <property type="project" value="TreeGrafter"/>
</dbReference>
<keyword evidence="9" id="KW-1185">Reference proteome</keyword>
<keyword evidence="4 6" id="KW-0862">Zinc</keyword>
<evidence type="ECO:0000256" key="4">
    <source>
        <dbReference type="ARBA" id="ARBA00022833"/>
    </source>
</evidence>
<gene>
    <name evidence="8" type="ORF">GCM10009332_07750</name>
</gene>
<dbReference type="AlphaFoldDB" id="A0A917JKB2"/>
<dbReference type="GO" id="GO:0004222">
    <property type="term" value="F:metalloendopeptidase activity"/>
    <property type="evidence" value="ECO:0007669"/>
    <property type="project" value="InterPro"/>
</dbReference>
<evidence type="ECO:0000313" key="8">
    <source>
        <dbReference type="EMBL" id="GGI72736.1"/>
    </source>
</evidence>
<proteinExistence type="inferred from homology"/>
<protein>
    <submittedName>
        <fullName evidence="8">Zn-dependent protease</fullName>
    </submittedName>
</protein>
<dbReference type="GO" id="GO:0051603">
    <property type="term" value="P:proteolysis involved in protein catabolic process"/>
    <property type="evidence" value="ECO:0007669"/>
    <property type="project" value="TreeGrafter"/>
</dbReference>
<evidence type="ECO:0000256" key="2">
    <source>
        <dbReference type="ARBA" id="ARBA00022723"/>
    </source>
</evidence>
<evidence type="ECO:0000256" key="3">
    <source>
        <dbReference type="ARBA" id="ARBA00022801"/>
    </source>
</evidence>
<dbReference type="InterPro" id="IPR001915">
    <property type="entry name" value="Peptidase_M48"/>
</dbReference>
<evidence type="ECO:0000259" key="7">
    <source>
        <dbReference type="Pfam" id="PF01435"/>
    </source>
</evidence>
<reference evidence="8" key="1">
    <citation type="journal article" date="2014" name="Int. J. Syst. Evol. Microbiol.">
        <title>Complete genome sequence of Corynebacterium casei LMG S-19264T (=DSM 44701T), isolated from a smear-ripened cheese.</title>
        <authorList>
            <consortium name="US DOE Joint Genome Institute (JGI-PGF)"/>
            <person name="Walter F."/>
            <person name="Albersmeier A."/>
            <person name="Kalinowski J."/>
            <person name="Ruckert C."/>
        </authorList>
    </citation>
    <scope>NUCLEOTIDE SEQUENCE</scope>
    <source>
        <strain evidence="8">JCM 30804</strain>
    </source>
</reference>
<dbReference type="EMBL" id="BMPZ01000002">
    <property type="protein sequence ID" value="GGI72736.1"/>
    <property type="molecule type" value="Genomic_DNA"/>
</dbReference>
<accession>A0A917JKB2</accession>